<dbReference type="InterPro" id="IPR036527">
    <property type="entry name" value="SCP2_sterol-bd_dom_sf"/>
</dbReference>
<sequence>MTSTSEVFAAMREAVAGEDGKALQRKFKGTVTFTIGGKLYSLDLSSPSTCDVTEGDAFDGKADLMLTCSEEIMGKMIRKEVQPQQGKMNLAMKLNAILAATRKKLPSSKM</sequence>
<name>A0ABD3R3X2_9STRA</name>
<proteinExistence type="predicted"/>
<accession>A0ABD3R3X2</accession>
<dbReference type="Gene3D" id="3.30.1050.10">
    <property type="entry name" value="SCP2 sterol-binding domain"/>
    <property type="match status" value="1"/>
</dbReference>
<organism evidence="2 3">
    <name type="scientific">Cyclostephanos tholiformis</name>
    <dbReference type="NCBI Taxonomy" id="382380"/>
    <lineage>
        <taxon>Eukaryota</taxon>
        <taxon>Sar</taxon>
        <taxon>Stramenopiles</taxon>
        <taxon>Ochrophyta</taxon>
        <taxon>Bacillariophyta</taxon>
        <taxon>Coscinodiscophyceae</taxon>
        <taxon>Thalassiosirophycidae</taxon>
        <taxon>Stephanodiscales</taxon>
        <taxon>Stephanodiscaceae</taxon>
        <taxon>Cyclostephanos</taxon>
    </lineage>
</organism>
<comment type="caution">
    <text evidence="2">The sequence shown here is derived from an EMBL/GenBank/DDBJ whole genome shotgun (WGS) entry which is preliminary data.</text>
</comment>
<reference evidence="2 3" key="1">
    <citation type="submission" date="2024-10" db="EMBL/GenBank/DDBJ databases">
        <title>Updated reference genomes for cyclostephanoid diatoms.</title>
        <authorList>
            <person name="Roberts W.R."/>
            <person name="Alverson A.J."/>
        </authorList>
    </citation>
    <scope>NUCLEOTIDE SEQUENCE [LARGE SCALE GENOMIC DNA]</scope>
    <source>
        <strain evidence="2 3">AJA228-03</strain>
    </source>
</reference>
<dbReference type="SUPFAM" id="SSF55718">
    <property type="entry name" value="SCP-like"/>
    <property type="match status" value="1"/>
</dbReference>
<dbReference type="EMBL" id="JALLPB020000598">
    <property type="protein sequence ID" value="KAL3807685.1"/>
    <property type="molecule type" value="Genomic_DNA"/>
</dbReference>
<dbReference type="Proteomes" id="UP001530377">
    <property type="component" value="Unassembled WGS sequence"/>
</dbReference>
<dbReference type="InterPro" id="IPR003033">
    <property type="entry name" value="SCP2_sterol-bd_dom"/>
</dbReference>
<evidence type="ECO:0000313" key="2">
    <source>
        <dbReference type="EMBL" id="KAL3807685.1"/>
    </source>
</evidence>
<evidence type="ECO:0000313" key="3">
    <source>
        <dbReference type="Proteomes" id="UP001530377"/>
    </source>
</evidence>
<protein>
    <recommendedName>
        <fullName evidence="1">SCP2 domain-containing protein</fullName>
    </recommendedName>
</protein>
<dbReference type="AlphaFoldDB" id="A0ABD3R3X2"/>
<feature type="domain" description="SCP2" evidence="1">
    <location>
        <begin position="18"/>
        <end position="90"/>
    </location>
</feature>
<evidence type="ECO:0000259" key="1">
    <source>
        <dbReference type="Pfam" id="PF02036"/>
    </source>
</evidence>
<dbReference type="Pfam" id="PF02036">
    <property type="entry name" value="SCP2"/>
    <property type="match status" value="1"/>
</dbReference>
<keyword evidence="3" id="KW-1185">Reference proteome</keyword>
<gene>
    <name evidence="2" type="ORF">ACHAXA_007331</name>
</gene>